<dbReference type="InterPro" id="IPR007627">
    <property type="entry name" value="RNA_pol_sigma70_r2"/>
</dbReference>
<accession>A0ABZ1CD50</accession>
<keyword evidence="3" id="KW-0731">Sigma factor</keyword>
<dbReference type="Gene3D" id="1.10.10.10">
    <property type="entry name" value="Winged helix-like DNA-binding domain superfamily/Winged helix DNA-binding domain"/>
    <property type="match status" value="1"/>
</dbReference>
<gene>
    <name evidence="8" type="ORF">K1X11_009315</name>
</gene>
<name>A0ABZ1CD50_9BACT</name>
<keyword evidence="9" id="KW-1185">Reference proteome</keyword>
<dbReference type="Pfam" id="PF08281">
    <property type="entry name" value="Sigma70_r4_2"/>
    <property type="match status" value="1"/>
</dbReference>
<keyword evidence="4" id="KW-0238">DNA-binding</keyword>
<dbReference type="InterPro" id="IPR039425">
    <property type="entry name" value="RNA_pol_sigma-70-like"/>
</dbReference>
<proteinExistence type="inferred from homology"/>
<evidence type="ECO:0000313" key="8">
    <source>
        <dbReference type="EMBL" id="WRQ89607.1"/>
    </source>
</evidence>
<evidence type="ECO:0000259" key="6">
    <source>
        <dbReference type="Pfam" id="PF04542"/>
    </source>
</evidence>
<dbReference type="InterPro" id="IPR013324">
    <property type="entry name" value="RNA_pol_sigma_r3/r4-like"/>
</dbReference>
<dbReference type="InterPro" id="IPR013325">
    <property type="entry name" value="RNA_pol_sigma_r2"/>
</dbReference>
<keyword evidence="5" id="KW-0804">Transcription</keyword>
<evidence type="ECO:0000256" key="1">
    <source>
        <dbReference type="ARBA" id="ARBA00010641"/>
    </source>
</evidence>
<dbReference type="InterPro" id="IPR036388">
    <property type="entry name" value="WH-like_DNA-bd_sf"/>
</dbReference>
<feature type="domain" description="RNA polymerase sigma factor 70 region 4 type 2" evidence="7">
    <location>
        <begin position="131"/>
        <end position="183"/>
    </location>
</feature>
<dbReference type="EMBL" id="CP139781">
    <property type="protein sequence ID" value="WRQ89607.1"/>
    <property type="molecule type" value="Genomic_DNA"/>
</dbReference>
<dbReference type="SUPFAM" id="SSF88946">
    <property type="entry name" value="Sigma2 domain of RNA polymerase sigma factors"/>
    <property type="match status" value="1"/>
</dbReference>
<dbReference type="Gene3D" id="1.10.1740.10">
    <property type="match status" value="1"/>
</dbReference>
<protein>
    <submittedName>
        <fullName evidence="8">RNA polymerase sigma factor</fullName>
    </submittedName>
</protein>
<keyword evidence="2" id="KW-0805">Transcription regulation</keyword>
<dbReference type="Pfam" id="PF04542">
    <property type="entry name" value="Sigma70_r2"/>
    <property type="match status" value="1"/>
</dbReference>
<organism evidence="8 9">
    <name type="scientific">Actomonas aquatica</name>
    <dbReference type="NCBI Taxonomy" id="2866162"/>
    <lineage>
        <taxon>Bacteria</taxon>
        <taxon>Pseudomonadati</taxon>
        <taxon>Verrucomicrobiota</taxon>
        <taxon>Opitutia</taxon>
        <taxon>Opitutales</taxon>
        <taxon>Opitutaceae</taxon>
        <taxon>Actomonas</taxon>
    </lineage>
</organism>
<dbReference type="PANTHER" id="PTHR43133">
    <property type="entry name" value="RNA POLYMERASE ECF-TYPE SIGMA FACTO"/>
    <property type="match status" value="1"/>
</dbReference>
<sequence>MTPTPPAIDETESDEALMARLQDGDDAAVAELMVRWEVPVKAFLRRVGVTAADVEDVAQDTFVRLYQKRASYRRGAPLKAWLLTLAVNLGRSRLRWRWRRPETELDEVALDTTAGSEADGAQSTEQAERARAVRAAVQQLRRSWREVVVCVEYEGLSHAEAATVLGCSPKAVETRLRRAREALRASLASWLA</sequence>
<dbReference type="PANTHER" id="PTHR43133:SF8">
    <property type="entry name" value="RNA POLYMERASE SIGMA FACTOR HI_1459-RELATED"/>
    <property type="match status" value="1"/>
</dbReference>
<comment type="similarity">
    <text evidence="1">Belongs to the sigma-70 factor family. ECF subfamily.</text>
</comment>
<dbReference type="InterPro" id="IPR014284">
    <property type="entry name" value="RNA_pol_sigma-70_dom"/>
</dbReference>
<evidence type="ECO:0000256" key="2">
    <source>
        <dbReference type="ARBA" id="ARBA00023015"/>
    </source>
</evidence>
<evidence type="ECO:0000259" key="7">
    <source>
        <dbReference type="Pfam" id="PF08281"/>
    </source>
</evidence>
<dbReference type="NCBIfam" id="TIGR02937">
    <property type="entry name" value="sigma70-ECF"/>
    <property type="match status" value="1"/>
</dbReference>
<dbReference type="RefSeq" id="WP_221029707.1">
    <property type="nucleotide sequence ID" value="NZ_CP139781.1"/>
</dbReference>
<evidence type="ECO:0000313" key="9">
    <source>
        <dbReference type="Proteomes" id="UP000738431"/>
    </source>
</evidence>
<reference evidence="8 9" key="1">
    <citation type="submission" date="2023-12" db="EMBL/GenBank/DDBJ databases">
        <title>Description of an unclassified Opitutus bacterium of Verrucomicrobiota.</title>
        <authorList>
            <person name="Zhang D.-F."/>
        </authorList>
    </citation>
    <scope>NUCLEOTIDE SEQUENCE [LARGE SCALE GENOMIC DNA]</scope>
    <source>
        <strain evidence="8 9">WL0086</strain>
    </source>
</reference>
<evidence type="ECO:0000256" key="3">
    <source>
        <dbReference type="ARBA" id="ARBA00023082"/>
    </source>
</evidence>
<evidence type="ECO:0000256" key="5">
    <source>
        <dbReference type="ARBA" id="ARBA00023163"/>
    </source>
</evidence>
<feature type="domain" description="RNA polymerase sigma-70 region 2" evidence="6">
    <location>
        <begin position="39"/>
        <end position="100"/>
    </location>
</feature>
<dbReference type="Proteomes" id="UP000738431">
    <property type="component" value="Chromosome"/>
</dbReference>
<dbReference type="SUPFAM" id="SSF88659">
    <property type="entry name" value="Sigma3 and sigma4 domains of RNA polymerase sigma factors"/>
    <property type="match status" value="1"/>
</dbReference>
<dbReference type="InterPro" id="IPR013249">
    <property type="entry name" value="RNA_pol_sigma70_r4_t2"/>
</dbReference>
<evidence type="ECO:0000256" key="4">
    <source>
        <dbReference type="ARBA" id="ARBA00023125"/>
    </source>
</evidence>